<evidence type="ECO:0000256" key="3">
    <source>
        <dbReference type="ARBA" id="ARBA00022553"/>
    </source>
</evidence>
<dbReference type="SUPFAM" id="SSF50729">
    <property type="entry name" value="PH domain-like"/>
    <property type="match status" value="1"/>
</dbReference>
<feature type="region of interest" description="Disordered" evidence="9">
    <location>
        <begin position="593"/>
        <end position="625"/>
    </location>
</feature>
<evidence type="ECO:0000313" key="13">
    <source>
        <dbReference type="Proteomes" id="UP000261360"/>
    </source>
</evidence>
<dbReference type="PROSITE" id="PS50003">
    <property type="entry name" value="PH_DOMAIN"/>
    <property type="match status" value="1"/>
</dbReference>
<name>A0A3B4XD98_SERLL</name>
<dbReference type="InterPro" id="IPR051632">
    <property type="entry name" value="Rho_GEF"/>
</dbReference>
<evidence type="ECO:0000256" key="6">
    <source>
        <dbReference type="ARBA" id="ARBA00022771"/>
    </source>
</evidence>
<dbReference type="Pfam" id="PF17838">
    <property type="entry name" value="PH_16"/>
    <property type="match status" value="1"/>
</dbReference>
<evidence type="ECO:0000256" key="2">
    <source>
        <dbReference type="ARBA" id="ARBA00022490"/>
    </source>
</evidence>
<dbReference type="GO" id="GO:0035023">
    <property type="term" value="P:regulation of Rho protein signal transduction"/>
    <property type="evidence" value="ECO:0007669"/>
    <property type="project" value="TreeGrafter"/>
</dbReference>
<keyword evidence="7" id="KW-0862">Zinc</keyword>
<dbReference type="InterPro" id="IPR041020">
    <property type="entry name" value="PH_16"/>
</dbReference>
<dbReference type="InterPro" id="IPR035899">
    <property type="entry name" value="DBL_dom_sf"/>
</dbReference>
<keyword evidence="5" id="KW-0479">Metal-binding</keyword>
<dbReference type="GO" id="GO:0005737">
    <property type="term" value="C:cytoplasm"/>
    <property type="evidence" value="ECO:0007669"/>
    <property type="project" value="UniProtKB-SubCell"/>
</dbReference>
<evidence type="ECO:0000259" key="11">
    <source>
        <dbReference type="PROSITE" id="PS50010"/>
    </source>
</evidence>
<evidence type="ECO:0000256" key="5">
    <source>
        <dbReference type="ARBA" id="ARBA00022723"/>
    </source>
</evidence>
<proteinExistence type="predicted"/>
<evidence type="ECO:0000256" key="9">
    <source>
        <dbReference type="SAM" id="MobiDB-lite"/>
    </source>
</evidence>
<feature type="domain" description="DH" evidence="11">
    <location>
        <begin position="71"/>
        <end position="265"/>
    </location>
</feature>
<dbReference type="Pfam" id="PF00621">
    <property type="entry name" value="RhoGEF"/>
    <property type="match status" value="1"/>
</dbReference>
<dbReference type="FunFam" id="1.20.900.10:FF:000004">
    <property type="entry name" value="Rho guanine nucleotide exchange factor 2"/>
    <property type="match status" value="1"/>
</dbReference>
<reference evidence="12" key="1">
    <citation type="submission" date="2025-08" db="UniProtKB">
        <authorList>
            <consortium name="Ensembl"/>
        </authorList>
    </citation>
    <scope>IDENTIFICATION</scope>
</reference>
<feature type="compositionally biased region" description="Pro residues" evidence="9">
    <location>
        <begin position="793"/>
        <end position="802"/>
    </location>
</feature>
<keyword evidence="3" id="KW-0597">Phosphoprotein</keyword>
<dbReference type="GO" id="GO:0008270">
    <property type="term" value="F:zinc ion binding"/>
    <property type="evidence" value="ECO:0007669"/>
    <property type="project" value="UniProtKB-KW"/>
</dbReference>
<dbReference type="PROSITE" id="PS50010">
    <property type="entry name" value="DH_2"/>
    <property type="match status" value="1"/>
</dbReference>
<evidence type="ECO:0000256" key="7">
    <source>
        <dbReference type="ARBA" id="ARBA00022833"/>
    </source>
</evidence>
<dbReference type="CDD" id="cd00160">
    <property type="entry name" value="RhoGEF"/>
    <property type="match status" value="1"/>
</dbReference>
<feature type="domain" description="PH" evidence="10">
    <location>
        <begin position="288"/>
        <end position="403"/>
    </location>
</feature>
<dbReference type="GeneTree" id="ENSGT00940000157375"/>
<dbReference type="PANTHER" id="PTHR13944">
    <property type="entry name" value="AGAP007712-PA"/>
    <property type="match status" value="1"/>
</dbReference>
<dbReference type="SMART" id="SM00325">
    <property type="entry name" value="RhoGEF"/>
    <property type="match status" value="1"/>
</dbReference>
<feature type="region of interest" description="Disordered" evidence="9">
    <location>
        <begin position="752"/>
        <end position="808"/>
    </location>
</feature>
<reference evidence="12" key="2">
    <citation type="submission" date="2025-09" db="UniProtKB">
        <authorList>
            <consortium name="Ensembl"/>
        </authorList>
    </citation>
    <scope>IDENTIFICATION</scope>
</reference>
<dbReference type="GO" id="GO:0005085">
    <property type="term" value="F:guanyl-nucleotide exchange factor activity"/>
    <property type="evidence" value="ECO:0007669"/>
    <property type="project" value="UniProtKB-KW"/>
</dbReference>
<evidence type="ECO:0000259" key="10">
    <source>
        <dbReference type="PROSITE" id="PS50003"/>
    </source>
</evidence>
<keyword evidence="4" id="KW-0344">Guanine-nucleotide releasing factor</keyword>
<dbReference type="InterPro" id="IPR001849">
    <property type="entry name" value="PH_domain"/>
</dbReference>
<dbReference type="GO" id="GO:0005886">
    <property type="term" value="C:plasma membrane"/>
    <property type="evidence" value="ECO:0007669"/>
    <property type="project" value="TreeGrafter"/>
</dbReference>
<evidence type="ECO:0000313" key="12">
    <source>
        <dbReference type="Ensembl" id="ENSSLDP00000014001.1"/>
    </source>
</evidence>
<protein>
    <submittedName>
        <fullName evidence="12">Rho/rac guanine nucleotide exchange factor (GEF) 18a</fullName>
    </submittedName>
</protein>
<sequence length="816" mass="93583">MDDVDGLRLKLSSEDSVSLASSLTDPINLEDSHYARLQGELESDAQNLEAESWSVAVEQSYLKTLNKEAVKRQDVIYELIQTEMHHVRTLKILLHVYVHELRQSQLIEEGRLERLFPRVETLLTFHQHFLNCLKARQNQSQEEGSPNNYQITQLGDILISQFSDALGEGMMECYSVFCRHHNEAISFYKEQLQSNKKLQILIRKLGQLPLVRRLGIPECFLLVTQRITKYPVLVERIIQNTEDEHKSLVQGLERIKDTISEVNDQVSEYEKFVRLREIGLRLEPKSQGRQKDGQLFRREDLIQGNGTLLREGAVTWKSSGRQKGQIVIIACIITPALSLRLTQDNKPPVISLQRLIVREVAHEDKAMFLICACTTSLPEMYEIHTGSREDRITWTALIRQAVEHMLFISWCCSLDALKERDDQIIQSLTEKQQIFAALYENAMEQETPHKGLLLRGDATDLQQGGALLKGAIDEGNRCAFVYGLFILDIQAVIAQQDSQIELQRAFQTASQQPARHYSNVLLEQEKQRNLEKQKAELANLYKLQAQHQEAQQRWEKERERQRIQIETLEAQVQQREEDCRKWEEKLNGEKAELETQRENYQQDLERLRESTKSVEKEQERNAQERERLEKLKSNWNLSSYPSFRGSIVNGFGNQTFTPKPITSNLMEIPPKVPPRKESISPQPVKPELPVHLISTTNQVHKPPAVHQKIPTKLATLPKGKEKALKMKGSHQRTHSAASIDVNQVLPIRVTGKEGGSLRAKRNGSPQRIYHSGSVHSVKMSQSFSTHKRSSNEAPPPAPPPFPKDVLEMGKEKVIFL</sequence>
<feature type="compositionally biased region" description="Basic and acidic residues" evidence="9">
    <location>
        <begin position="603"/>
        <end position="625"/>
    </location>
</feature>
<dbReference type="AlphaFoldDB" id="A0A3B4XD98"/>
<dbReference type="Gene3D" id="1.20.900.10">
    <property type="entry name" value="Dbl homology (DH) domain"/>
    <property type="match status" value="1"/>
</dbReference>
<dbReference type="SUPFAM" id="SSF48065">
    <property type="entry name" value="DBL homology domain (DH-domain)"/>
    <property type="match status" value="1"/>
</dbReference>
<keyword evidence="6" id="KW-0863">Zinc-finger</keyword>
<keyword evidence="13" id="KW-1185">Reference proteome</keyword>
<comment type="subcellular location">
    <subcellularLocation>
        <location evidence="1">Cytoplasm</location>
    </subcellularLocation>
</comment>
<evidence type="ECO:0000256" key="4">
    <source>
        <dbReference type="ARBA" id="ARBA00022658"/>
    </source>
</evidence>
<dbReference type="InterPro" id="IPR000219">
    <property type="entry name" value="DH_dom"/>
</dbReference>
<dbReference type="Gene3D" id="2.30.29.30">
    <property type="entry name" value="Pleckstrin-homology domain (PH domain)/Phosphotyrosine-binding domain (PTB)"/>
    <property type="match status" value="1"/>
</dbReference>
<feature type="region of interest" description="Disordered" evidence="9">
    <location>
        <begin position="720"/>
        <end position="739"/>
    </location>
</feature>
<dbReference type="InterPro" id="IPR011993">
    <property type="entry name" value="PH-like_dom_sf"/>
</dbReference>
<keyword evidence="8" id="KW-0175">Coiled coil</keyword>
<evidence type="ECO:0000256" key="1">
    <source>
        <dbReference type="ARBA" id="ARBA00004496"/>
    </source>
</evidence>
<accession>A0A3B4XD98</accession>
<dbReference type="Proteomes" id="UP000261360">
    <property type="component" value="Unplaced"/>
</dbReference>
<organism evidence="12 13">
    <name type="scientific">Seriola lalandi dorsalis</name>
    <dbReference type="NCBI Taxonomy" id="1841481"/>
    <lineage>
        <taxon>Eukaryota</taxon>
        <taxon>Metazoa</taxon>
        <taxon>Chordata</taxon>
        <taxon>Craniata</taxon>
        <taxon>Vertebrata</taxon>
        <taxon>Euteleostomi</taxon>
        <taxon>Actinopterygii</taxon>
        <taxon>Neopterygii</taxon>
        <taxon>Teleostei</taxon>
        <taxon>Neoteleostei</taxon>
        <taxon>Acanthomorphata</taxon>
        <taxon>Carangaria</taxon>
        <taxon>Carangiformes</taxon>
        <taxon>Carangidae</taxon>
        <taxon>Seriola</taxon>
    </lineage>
</organism>
<keyword evidence="2" id="KW-0963">Cytoplasm</keyword>
<dbReference type="Ensembl" id="ENSSLDT00000014523.1">
    <property type="protein sequence ID" value="ENSSLDP00000014001.1"/>
    <property type="gene ID" value="ENSSLDG00000011115.1"/>
</dbReference>
<dbReference type="PANTHER" id="PTHR13944:SF23">
    <property type="entry name" value="RHO GUANINE NUCLEOTIDE EXCHANGE FACTOR 18"/>
    <property type="match status" value="1"/>
</dbReference>
<evidence type="ECO:0000256" key="8">
    <source>
        <dbReference type="ARBA" id="ARBA00023054"/>
    </source>
</evidence>